<dbReference type="HOGENOM" id="CLU_1211625_0_0_1"/>
<accession>A0A061F811</accession>
<dbReference type="Gene3D" id="3.30.420.10">
    <property type="entry name" value="Ribonuclease H-like superfamily/Ribonuclease H"/>
    <property type="match status" value="1"/>
</dbReference>
<name>A0A061F811_THECC</name>
<feature type="domain" description="RNase H type-1" evidence="1">
    <location>
        <begin position="137"/>
        <end position="217"/>
    </location>
</feature>
<evidence type="ECO:0000313" key="3">
    <source>
        <dbReference type="Proteomes" id="UP000026915"/>
    </source>
</evidence>
<dbReference type="SUPFAM" id="SSF53098">
    <property type="entry name" value="Ribonuclease H-like"/>
    <property type="match status" value="1"/>
</dbReference>
<dbReference type="AlphaFoldDB" id="A0A061F811"/>
<organism evidence="2 3">
    <name type="scientific">Theobroma cacao</name>
    <name type="common">Cacao</name>
    <name type="synonym">Cocoa</name>
    <dbReference type="NCBI Taxonomy" id="3641"/>
    <lineage>
        <taxon>Eukaryota</taxon>
        <taxon>Viridiplantae</taxon>
        <taxon>Streptophyta</taxon>
        <taxon>Embryophyta</taxon>
        <taxon>Tracheophyta</taxon>
        <taxon>Spermatophyta</taxon>
        <taxon>Magnoliopsida</taxon>
        <taxon>eudicotyledons</taxon>
        <taxon>Gunneridae</taxon>
        <taxon>Pentapetalae</taxon>
        <taxon>rosids</taxon>
        <taxon>malvids</taxon>
        <taxon>Malvales</taxon>
        <taxon>Malvaceae</taxon>
        <taxon>Byttnerioideae</taxon>
        <taxon>Theobroma</taxon>
    </lineage>
</organism>
<dbReference type="Proteomes" id="UP000026915">
    <property type="component" value="Chromosome 5"/>
</dbReference>
<dbReference type="InterPro" id="IPR002156">
    <property type="entry name" value="RNaseH_domain"/>
</dbReference>
<dbReference type="EMBL" id="CM001883">
    <property type="protein sequence ID" value="EOY10634.1"/>
    <property type="molecule type" value="Genomic_DNA"/>
</dbReference>
<dbReference type="GO" id="GO:0003676">
    <property type="term" value="F:nucleic acid binding"/>
    <property type="evidence" value="ECO:0007669"/>
    <property type="project" value="InterPro"/>
</dbReference>
<protein>
    <recommendedName>
        <fullName evidence="1">RNase H type-1 domain-containing protein</fullName>
    </recommendedName>
</protein>
<evidence type="ECO:0000313" key="2">
    <source>
        <dbReference type="EMBL" id="EOY10634.1"/>
    </source>
</evidence>
<gene>
    <name evidence="2" type="ORF">TCM_025947</name>
</gene>
<dbReference type="InterPro" id="IPR012337">
    <property type="entry name" value="RNaseH-like_sf"/>
</dbReference>
<dbReference type="GO" id="GO:0004523">
    <property type="term" value="F:RNA-DNA hybrid ribonuclease activity"/>
    <property type="evidence" value="ECO:0007669"/>
    <property type="project" value="InterPro"/>
</dbReference>
<dbReference type="InterPro" id="IPR036397">
    <property type="entry name" value="RNaseH_sf"/>
</dbReference>
<dbReference type="Gramene" id="EOY10634">
    <property type="protein sequence ID" value="EOY10634"/>
    <property type="gene ID" value="TCM_025947"/>
</dbReference>
<proteinExistence type="predicted"/>
<keyword evidence="3" id="KW-1185">Reference proteome</keyword>
<dbReference type="Pfam" id="PF13456">
    <property type="entry name" value="RVT_3"/>
    <property type="match status" value="1"/>
</dbReference>
<dbReference type="InParanoid" id="A0A061F811"/>
<dbReference type="InterPro" id="IPR044730">
    <property type="entry name" value="RNase_H-like_dom_plant"/>
</dbReference>
<reference evidence="2 3" key="1">
    <citation type="journal article" date="2013" name="Genome Biol.">
        <title>The genome sequence of the most widely cultivated cacao type and its use to identify candidate genes regulating pod color.</title>
        <authorList>
            <person name="Motamayor J.C."/>
            <person name="Mockaitis K."/>
            <person name="Schmutz J."/>
            <person name="Haiminen N."/>
            <person name="Iii D.L."/>
            <person name="Cornejo O."/>
            <person name="Findley S.D."/>
            <person name="Zheng P."/>
            <person name="Utro F."/>
            <person name="Royaert S."/>
            <person name="Saski C."/>
            <person name="Jenkins J."/>
            <person name="Podicheti R."/>
            <person name="Zhao M."/>
            <person name="Scheffler B.E."/>
            <person name="Stack J.C."/>
            <person name="Feltus F.A."/>
            <person name="Mustiga G.M."/>
            <person name="Amores F."/>
            <person name="Phillips W."/>
            <person name="Marelli J.P."/>
            <person name="May G.D."/>
            <person name="Shapiro H."/>
            <person name="Ma J."/>
            <person name="Bustamante C.D."/>
            <person name="Schnell R.J."/>
            <person name="Main D."/>
            <person name="Gilbert D."/>
            <person name="Parida L."/>
            <person name="Kuhn D.N."/>
        </authorList>
    </citation>
    <scope>NUCLEOTIDE SEQUENCE [LARGE SCALE GENOMIC DNA]</scope>
    <source>
        <strain evidence="3">cv. Matina 1-6</strain>
    </source>
</reference>
<evidence type="ECO:0000259" key="1">
    <source>
        <dbReference type="Pfam" id="PF13456"/>
    </source>
</evidence>
<sequence>MWHVACCFHQLTGGTVIVDRPLFDHAPLAWGALGGAPQGMGVECSPGQRSIELAMGALDAPLAWGTRCGALPTREALIWCSFGSLTESPIAECTWGQNEFEPLGNTLLKNTQQTTGSLRISTDNKTNKFNIDGSTKEFMTILHALRCFSTSSYVGSPLIIESDSKIALTWIEKVGQRPWNKWHIFNEIDVLCISLVMVSFQHAYWEGNAFADSLARYGVDRSSHFSAWW</sequence>
<dbReference type="CDD" id="cd06222">
    <property type="entry name" value="RNase_H_like"/>
    <property type="match status" value="1"/>
</dbReference>